<dbReference type="PANTHER" id="PTHR11070:SF45">
    <property type="entry name" value="DNA 3'-5' HELICASE"/>
    <property type="match status" value="1"/>
</dbReference>
<evidence type="ECO:0000256" key="5">
    <source>
        <dbReference type="ARBA" id="ARBA00022840"/>
    </source>
</evidence>
<dbReference type="Proteomes" id="UP000192997">
    <property type="component" value="Unassembled WGS sequence"/>
</dbReference>
<organism evidence="12 13">
    <name type="scientific">Cylindrospermopsis raciborskii CENA303</name>
    <dbReference type="NCBI Taxonomy" id="1170769"/>
    <lineage>
        <taxon>Bacteria</taxon>
        <taxon>Bacillati</taxon>
        <taxon>Cyanobacteriota</taxon>
        <taxon>Cyanophyceae</taxon>
        <taxon>Nostocales</taxon>
        <taxon>Aphanizomenonaceae</taxon>
        <taxon>Cylindrospermopsis</taxon>
    </lineage>
</organism>
<keyword evidence="6" id="KW-0413">Isomerase</keyword>
<dbReference type="EMBL" id="NBYN01000042">
    <property type="protein sequence ID" value="OSO90960.1"/>
    <property type="molecule type" value="Genomic_DNA"/>
</dbReference>
<dbReference type="Pfam" id="PF00580">
    <property type="entry name" value="UvrD-helicase"/>
    <property type="match status" value="1"/>
</dbReference>
<reference evidence="13" key="1">
    <citation type="submission" date="2017-04" db="EMBL/GenBank/DDBJ databases">
        <authorList>
            <person name="Abreu V.A."/>
            <person name="Popin R.V."/>
            <person name="Rigonato J."/>
            <person name="Andreote A.P."/>
            <person name="Schaker P.C."/>
            <person name="Hoff-Risseti C."/>
            <person name="Alvarenga D.O."/>
            <person name="Varani A.M."/>
            <person name="Fiore M.F."/>
        </authorList>
    </citation>
    <scope>NUCLEOTIDE SEQUENCE [LARGE SCALE GENOMIC DNA]</scope>
    <source>
        <strain evidence="13">CENA303</strain>
    </source>
</reference>
<feature type="domain" description="UvrD-like helicase ATP-binding" evidence="11">
    <location>
        <begin position="246"/>
        <end position="556"/>
    </location>
</feature>
<dbReference type="InterPro" id="IPR000212">
    <property type="entry name" value="DNA_helicase_UvrD/REP"/>
</dbReference>
<evidence type="ECO:0000256" key="9">
    <source>
        <dbReference type="ARBA" id="ARBA00048988"/>
    </source>
</evidence>
<dbReference type="GO" id="GO:0003677">
    <property type="term" value="F:DNA binding"/>
    <property type="evidence" value="ECO:0007669"/>
    <property type="project" value="InterPro"/>
</dbReference>
<evidence type="ECO:0000256" key="3">
    <source>
        <dbReference type="ARBA" id="ARBA00022801"/>
    </source>
</evidence>
<dbReference type="InterPro" id="IPR027417">
    <property type="entry name" value="P-loop_NTPase"/>
</dbReference>
<name>A0A1X4G7H1_9CYAN</name>
<dbReference type="InterPro" id="IPR035093">
    <property type="entry name" value="RelE/ParE_toxin_dom_sf"/>
</dbReference>
<gene>
    <name evidence="12" type="ORF">B7O87_09195</name>
</gene>
<dbReference type="GO" id="GO:0005524">
    <property type="term" value="F:ATP binding"/>
    <property type="evidence" value="ECO:0007669"/>
    <property type="project" value="UniProtKB-UniRule"/>
</dbReference>
<feature type="binding site" evidence="10">
    <location>
        <begin position="267"/>
        <end position="274"/>
    </location>
    <ligand>
        <name>ATP</name>
        <dbReference type="ChEBI" id="CHEBI:30616"/>
    </ligand>
</feature>
<dbReference type="GO" id="GO:0043138">
    <property type="term" value="F:3'-5' DNA helicase activity"/>
    <property type="evidence" value="ECO:0007669"/>
    <property type="project" value="UniProtKB-EC"/>
</dbReference>
<evidence type="ECO:0000256" key="4">
    <source>
        <dbReference type="ARBA" id="ARBA00022806"/>
    </source>
</evidence>
<dbReference type="Gene3D" id="1.10.10.160">
    <property type="match status" value="1"/>
</dbReference>
<dbReference type="SUPFAM" id="SSF143011">
    <property type="entry name" value="RelE-like"/>
    <property type="match status" value="1"/>
</dbReference>
<dbReference type="EC" id="5.6.2.4" evidence="8"/>
<evidence type="ECO:0000259" key="11">
    <source>
        <dbReference type="PROSITE" id="PS51198"/>
    </source>
</evidence>
<keyword evidence="3 10" id="KW-0378">Hydrolase</keyword>
<dbReference type="Pfam" id="PF13361">
    <property type="entry name" value="UvrD_C"/>
    <property type="match status" value="2"/>
</dbReference>
<evidence type="ECO:0000256" key="6">
    <source>
        <dbReference type="ARBA" id="ARBA00023235"/>
    </source>
</evidence>
<dbReference type="GO" id="GO:0016887">
    <property type="term" value="F:ATP hydrolysis activity"/>
    <property type="evidence" value="ECO:0007669"/>
    <property type="project" value="RHEA"/>
</dbReference>
<evidence type="ECO:0000313" key="13">
    <source>
        <dbReference type="Proteomes" id="UP000192997"/>
    </source>
</evidence>
<comment type="catalytic activity">
    <reaction evidence="7">
        <text>Couples ATP hydrolysis with the unwinding of duplex DNA by translocating in the 3'-5' direction.</text>
        <dbReference type="EC" id="5.6.2.4"/>
    </reaction>
</comment>
<evidence type="ECO:0000256" key="10">
    <source>
        <dbReference type="PROSITE-ProRule" id="PRU00560"/>
    </source>
</evidence>
<dbReference type="PROSITE" id="PS51198">
    <property type="entry name" value="UVRD_HELICASE_ATP_BIND"/>
    <property type="match status" value="1"/>
</dbReference>
<proteinExistence type="inferred from homology"/>
<dbReference type="GO" id="GO:0000725">
    <property type="term" value="P:recombinational repair"/>
    <property type="evidence" value="ECO:0007669"/>
    <property type="project" value="TreeGrafter"/>
</dbReference>
<sequence>MPMTDSPRLAIADDFLDQYSQLPRRIQSKVSELINRFHRDPTRNGLNYESILHTRDNRLKSLRVDQDYRAIVLKPKTGNIHLLLWVDKHDEAYNWAKRRICQINQVSGALQIIDVEQLQLTTEKLTRETPQPGRFEHISDRDLMRLGVPEMLVSTLRQVITDEDVEEILPQLPIEASDAIIMLAADYELEEIFQQLEKPQPAGKIDPENLEIALQNLDSLSRYVVITNDTELEEMLAAPLEKWRVFLHPSQRKLVERDWNGAVRVLGGAGTGKTVVAMHRAKWLIENRFTQPTDRILITTFTRNLSVDISNNLKTIVTPEDIKRINIINLDQWVNKFLKQQGIETEIVYEDKTDPLWEKAYNQVKENNHNLSLEFYKQEWKQIVQANQCRTLKDYLKVTRVGRGTRLNRQQRQYIWIVFEEYMNLLSERGFIESEEGMRNAIEIINMQDKKEAKYQSVIVDEGQDMSKTAFKLIRAIAGTTRANDIFIVGDAHQRLYGQPIVLSQCGIDIKGRSKKLRLNYRTTDETRKWATEILTGTTVDDLEGGVDTLKDYRSLMHGEKPIIRGFNSFEAEIEYLYYILKELRENKDKPNITCIVLRTESLIKKYKENLKEIEIEQIGREKGENGERKSIKIATMHRVKGLQFDHIIIPGLTREIMPLETILRKSPDPATREELETKERCLLYVAATRAKKQVIVTYHGTPSSLLIDSP</sequence>
<evidence type="ECO:0000256" key="1">
    <source>
        <dbReference type="ARBA" id="ARBA00009922"/>
    </source>
</evidence>
<protein>
    <recommendedName>
        <fullName evidence="8">DNA 3'-5' helicase</fullName>
        <ecNumber evidence="8">5.6.2.4</ecNumber>
    </recommendedName>
</protein>
<keyword evidence="4 10" id="KW-0347">Helicase</keyword>
<dbReference type="AlphaFoldDB" id="A0A1X4G7H1"/>
<comment type="similarity">
    <text evidence="1">Belongs to the helicase family. UvrD subfamily.</text>
</comment>
<accession>A0A1X4G7H1</accession>
<evidence type="ECO:0000256" key="2">
    <source>
        <dbReference type="ARBA" id="ARBA00022741"/>
    </source>
</evidence>
<dbReference type="PANTHER" id="PTHR11070">
    <property type="entry name" value="UVRD / RECB / PCRA DNA HELICASE FAMILY MEMBER"/>
    <property type="match status" value="1"/>
</dbReference>
<dbReference type="InterPro" id="IPR013986">
    <property type="entry name" value="DExx_box_DNA_helicase_dom_sf"/>
</dbReference>
<evidence type="ECO:0000313" key="12">
    <source>
        <dbReference type="EMBL" id="OSO90960.1"/>
    </source>
</evidence>
<dbReference type="InterPro" id="IPR014016">
    <property type="entry name" value="UvrD-like_ATP-bd"/>
</dbReference>
<dbReference type="Gene3D" id="3.40.50.300">
    <property type="entry name" value="P-loop containing nucleotide triphosphate hydrolases"/>
    <property type="match status" value="2"/>
</dbReference>
<keyword evidence="5 10" id="KW-0067">ATP-binding</keyword>
<keyword evidence="2 10" id="KW-0547">Nucleotide-binding</keyword>
<comment type="caution">
    <text evidence="12">The sequence shown here is derived from an EMBL/GenBank/DDBJ whole genome shotgun (WGS) entry which is preliminary data.</text>
</comment>
<evidence type="ECO:0000256" key="8">
    <source>
        <dbReference type="ARBA" id="ARBA00034808"/>
    </source>
</evidence>
<dbReference type="SUPFAM" id="SSF52540">
    <property type="entry name" value="P-loop containing nucleoside triphosphate hydrolases"/>
    <property type="match status" value="1"/>
</dbReference>
<comment type="catalytic activity">
    <reaction evidence="9">
        <text>ATP + H2O = ADP + phosphate + H(+)</text>
        <dbReference type="Rhea" id="RHEA:13065"/>
        <dbReference type="ChEBI" id="CHEBI:15377"/>
        <dbReference type="ChEBI" id="CHEBI:15378"/>
        <dbReference type="ChEBI" id="CHEBI:30616"/>
        <dbReference type="ChEBI" id="CHEBI:43474"/>
        <dbReference type="ChEBI" id="CHEBI:456216"/>
        <dbReference type="EC" id="5.6.2.4"/>
    </reaction>
</comment>
<evidence type="ECO:0000256" key="7">
    <source>
        <dbReference type="ARBA" id="ARBA00034617"/>
    </source>
</evidence>
<dbReference type="GO" id="GO:0005829">
    <property type="term" value="C:cytosol"/>
    <property type="evidence" value="ECO:0007669"/>
    <property type="project" value="TreeGrafter"/>
</dbReference>
<dbReference type="InterPro" id="IPR014017">
    <property type="entry name" value="DNA_helicase_UvrD-like_C"/>
</dbReference>